<sequence length="62" mass="7204">MPFCEGDIAEEEASPEEIIATEDQYLFGHLEVDIFLVTVQEYMELVDVEVFMEELTEEEVTE</sequence>
<comment type="caution">
    <text evidence="1">The sequence shown here is derived from an EMBL/GenBank/DDBJ whole genome shotgun (WGS) entry which is preliminary data.</text>
</comment>
<protein>
    <submittedName>
        <fullName evidence="1">Uncharacterized protein</fullName>
    </submittedName>
</protein>
<proteinExistence type="predicted"/>
<dbReference type="Proteomes" id="UP000708208">
    <property type="component" value="Unassembled WGS sequence"/>
</dbReference>
<dbReference type="AlphaFoldDB" id="A0A8J2KPE5"/>
<name>A0A8J2KPE5_9HEXA</name>
<keyword evidence="2" id="KW-1185">Reference proteome</keyword>
<gene>
    <name evidence="1" type="ORF">AFUS01_LOCUS31912</name>
</gene>
<reference evidence="1" key="1">
    <citation type="submission" date="2021-06" db="EMBL/GenBank/DDBJ databases">
        <authorList>
            <person name="Hodson N. C."/>
            <person name="Mongue J. A."/>
            <person name="Jaron S. K."/>
        </authorList>
    </citation>
    <scope>NUCLEOTIDE SEQUENCE</scope>
</reference>
<feature type="non-terminal residue" evidence="1">
    <location>
        <position position="62"/>
    </location>
</feature>
<organism evidence="1 2">
    <name type="scientific">Allacma fusca</name>
    <dbReference type="NCBI Taxonomy" id="39272"/>
    <lineage>
        <taxon>Eukaryota</taxon>
        <taxon>Metazoa</taxon>
        <taxon>Ecdysozoa</taxon>
        <taxon>Arthropoda</taxon>
        <taxon>Hexapoda</taxon>
        <taxon>Collembola</taxon>
        <taxon>Symphypleona</taxon>
        <taxon>Sminthuridae</taxon>
        <taxon>Allacma</taxon>
    </lineage>
</organism>
<accession>A0A8J2KPE5</accession>
<dbReference type="EMBL" id="CAJVCH010515886">
    <property type="protein sequence ID" value="CAG7821581.1"/>
    <property type="molecule type" value="Genomic_DNA"/>
</dbReference>
<evidence type="ECO:0000313" key="2">
    <source>
        <dbReference type="Proteomes" id="UP000708208"/>
    </source>
</evidence>
<evidence type="ECO:0000313" key="1">
    <source>
        <dbReference type="EMBL" id="CAG7821581.1"/>
    </source>
</evidence>